<dbReference type="NCBIfam" id="TIGR03558">
    <property type="entry name" value="oxido_grp_1"/>
    <property type="match status" value="1"/>
</dbReference>
<reference evidence="3 4" key="1">
    <citation type="submission" date="2024-09" db="EMBL/GenBank/DDBJ databases">
        <authorList>
            <person name="Sun Q."/>
            <person name="Mori K."/>
        </authorList>
    </citation>
    <scope>NUCLEOTIDE SEQUENCE [LARGE SCALE GENOMIC DNA]</scope>
    <source>
        <strain evidence="3 4">CCM 7759</strain>
    </source>
</reference>
<dbReference type="InterPro" id="IPR011251">
    <property type="entry name" value="Luciferase-like_dom"/>
</dbReference>
<comment type="similarity">
    <text evidence="1">To bacterial alkanal monooxygenase alpha and beta chains.</text>
</comment>
<dbReference type="PANTHER" id="PTHR30137:SF19">
    <property type="entry name" value="LUCIFERASE-LIKE MONOOXYGENASE"/>
    <property type="match status" value="1"/>
</dbReference>
<keyword evidence="4" id="KW-1185">Reference proteome</keyword>
<dbReference type="EMBL" id="JBHLWN010000105">
    <property type="protein sequence ID" value="MFC0215916.1"/>
    <property type="molecule type" value="Genomic_DNA"/>
</dbReference>
<dbReference type="SUPFAM" id="SSF51679">
    <property type="entry name" value="Bacterial luciferase-like"/>
    <property type="match status" value="1"/>
</dbReference>
<feature type="domain" description="Luciferase-like" evidence="2">
    <location>
        <begin position="8"/>
        <end position="304"/>
    </location>
</feature>
<name>A0ABV6DTE2_9BACL</name>
<evidence type="ECO:0000259" key="2">
    <source>
        <dbReference type="Pfam" id="PF00296"/>
    </source>
</evidence>
<evidence type="ECO:0000256" key="1">
    <source>
        <dbReference type="ARBA" id="ARBA00007789"/>
    </source>
</evidence>
<dbReference type="InterPro" id="IPR050766">
    <property type="entry name" value="Bact_Lucif_Oxidored"/>
</dbReference>
<gene>
    <name evidence="3" type="ORF">ACFFK0_26310</name>
</gene>
<sequence length="356" mass="38818">MTRRGIKLSILDQTPVLAEQTAKEAFANTIELAQLAERLGYYRFWVSEHHDSERVAGSSPEVLISHLLAKTERLRIGSGGVMLQHYSPYKVAENFNVLASLAPGRVDLGVGRAPGGLPRSTRALQQGVTEPATLEGKLIELQYYVANEVPADHPLAGIVAGPVAAQPADIYVLGTSVASAEIAAASGLPYVFALFINSDEQVAHDAFQAYAERFQPKGGRTPEPILALSVIAADTDEEAAELAGDYKLFKIKLASGRTLTVGTIEQAEEFGKQSNEEYSIDTQQAQIVKGTKETVRSRLLELQEKFGVGEFIVVSTNVKNFEQRKHSYSLLKEAFDELLEEEKEEAAWEQTAAARS</sequence>
<dbReference type="Pfam" id="PF00296">
    <property type="entry name" value="Bac_luciferase"/>
    <property type="match status" value="1"/>
</dbReference>
<protein>
    <submittedName>
        <fullName evidence="3">LLM class flavin-dependent oxidoreductase</fullName>
        <ecNumber evidence="3">1.-.-.-</ecNumber>
    </submittedName>
</protein>
<proteinExistence type="predicted"/>
<evidence type="ECO:0000313" key="4">
    <source>
        <dbReference type="Proteomes" id="UP001589776"/>
    </source>
</evidence>
<comment type="caution">
    <text evidence="3">The sequence shown here is derived from an EMBL/GenBank/DDBJ whole genome shotgun (WGS) entry which is preliminary data.</text>
</comment>
<dbReference type="RefSeq" id="WP_377473563.1">
    <property type="nucleotide sequence ID" value="NZ_JBHLWN010000105.1"/>
</dbReference>
<dbReference type="Gene3D" id="3.20.20.30">
    <property type="entry name" value="Luciferase-like domain"/>
    <property type="match status" value="1"/>
</dbReference>
<dbReference type="InterPro" id="IPR019949">
    <property type="entry name" value="CmoO-like"/>
</dbReference>
<dbReference type="PANTHER" id="PTHR30137">
    <property type="entry name" value="LUCIFERASE-LIKE MONOOXYGENASE"/>
    <property type="match status" value="1"/>
</dbReference>
<dbReference type="GO" id="GO:0016491">
    <property type="term" value="F:oxidoreductase activity"/>
    <property type="evidence" value="ECO:0007669"/>
    <property type="project" value="UniProtKB-KW"/>
</dbReference>
<keyword evidence="3" id="KW-0560">Oxidoreductase</keyword>
<dbReference type="InterPro" id="IPR036661">
    <property type="entry name" value="Luciferase-like_sf"/>
</dbReference>
<organism evidence="3 4">
    <name type="scientific">Paenibacillus chartarius</name>
    <dbReference type="NCBI Taxonomy" id="747481"/>
    <lineage>
        <taxon>Bacteria</taxon>
        <taxon>Bacillati</taxon>
        <taxon>Bacillota</taxon>
        <taxon>Bacilli</taxon>
        <taxon>Bacillales</taxon>
        <taxon>Paenibacillaceae</taxon>
        <taxon>Paenibacillus</taxon>
    </lineage>
</organism>
<evidence type="ECO:0000313" key="3">
    <source>
        <dbReference type="EMBL" id="MFC0215916.1"/>
    </source>
</evidence>
<accession>A0ABV6DTE2</accession>
<dbReference type="EC" id="1.-.-.-" evidence="3"/>
<dbReference type="Proteomes" id="UP001589776">
    <property type="component" value="Unassembled WGS sequence"/>
</dbReference>